<evidence type="ECO:0000256" key="3">
    <source>
        <dbReference type="ARBA" id="ARBA00004496"/>
    </source>
</evidence>
<comment type="function">
    <text evidence="2">Catalyzes a salvage reaction resulting in the formation of AMP, that is energically less costly than de novo synthesis.</text>
</comment>
<accession>A0A0D3JBS4</accession>
<evidence type="ECO:0000256" key="1">
    <source>
        <dbReference type="ARBA" id="ARBA00000868"/>
    </source>
</evidence>
<dbReference type="OMA" id="QAYDLEY"/>
<dbReference type="SUPFAM" id="SSF53271">
    <property type="entry name" value="PRTase-like"/>
    <property type="match status" value="1"/>
</dbReference>
<reference evidence="14" key="1">
    <citation type="journal article" date="2013" name="Nature">
        <title>Pan genome of the phytoplankton Emiliania underpins its global distribution.</title>
        <authorList>
            <person name="Read B.A."/>
            <person name="Kegel J."/>
            <person name="Klute M.J."/>
            <person name="Kuo A."/>
            <person name="Lefebvre S.C."/>
            <person name="Maumus F."/>
            <person name="Mayer C."/>
            <person name="Miller J."/>
            <person name="Monier A."/>
            <person name="Salamov A."/>
            <person name="Young J."/>
            <person name="Aguilar M."/>
            <person name="Claverie J.M."/>
            <person name="Frickenhaus S."/>
            <person name="Gonzalez K."/>
            <person name="Herman E.K."/>
            <person name="Lin Y.C."/>
            <person name="Napier J."/>
            <person name="Ogata H."/>
            <person name="Sarno A.F."/>
            <person name="Shmutz J."/>
            <person name="Schroeder D."/>
            <person name="de Vargas C."/>
            <person name="Verret F."/>
            <person name="von Dassow P."/>
            <person name="Valentin K."/>
            <person name="Van de Peer Y."/>
            <person name="Wheeler G."/>
            <person name="Dacks J.B."/>
            <person name="Delwiche C.F."/>
            <person name="Dyhrman S.T."/>
            <person name="Glockner G."/>
            <person name="John U."/>
            <person name="Richards T."/>
            <person name="Worden A.Z."/>
            <person name="Zhang X."/>
            <person name="Grigoriev I.V."/>
            <person name="Allen A.E."/>
            <person name="Bidle K."/>
            <person name="Borodovsky M."/>
            <person name="Bowler C."/>
            <person name="Brownlee C."/>
            <person name="Cock J.M."/>
            <person name="Elias M."/>
            <person name="Gladyshev V.N."/>
            <person name="Groth M."/>
            <person name="Guda C."/>
            <person name="Hadaegh A."/>
            <person name="Iglesias-Rodriguez M.D."/>
            <person name="Jenkins J."/>
            <person name="Jones B.M."/>
            <person name="Lawson T."/>
            <person name="Leese F."/>
            <person name="Lindquist E."/>
            <person name="Lobanov A."/>
            <person name="Lomsadze A."/>
            <person name="Malik S.B."/>
            <person name="Marsh M.E."/>
            <person name="Mackinder L."/>
            <person name="Mock T."/>
            <person name="Mueller-Roeber B."/>
            <person name="Pagarete A."/>
            <person name="Parker M."/>
            <person name="Probert I."/>
            <person name="Quesneville H."/>
            <person name="Raines C."/>
            <person name="Rensing S.A."/>
            <person name="Riano-Pachon D.M."/>
            <person name="Richier S."/>
            <person name="Rokitta S."/>
            <person name="Shiraiwa Y."/>
            <person name="Soanes D.M."/>
            <person name="van der Giezen M."/>
            <person name="Wahlund T.M."/>
            <person name="Williams B."/>
            <person name="Wilson W."/>
            <person name="Wolfe G."/>
            <person name="Wurch L.L."/>
        </authorList>
    </citation>
    <scope>NUCLEOTIDE SEQUENCE</scope>
</reference>
<dbReference type="GO" id="GO:0002055">
    <property type="term" value="F:adenine binding"/>
    <property type="evidence" value="ECO:0007669"/>
    <property type="project" value="TreeGrafter"/>
</dbReference>
<dbReference type="RefSeq" id="XP_005773388.1">
    <property type="nucleotide sequence ID" value="XM_005773331.1"/>
</dbReference>
<dbReference type="GeneID" id="17266506"/>
<dbReference type="Proteomes" id="UP000013827">
    <property type="component" value="Unassembled WGS sequence"/>
</dbReference>
<dbReference type="InterPro" id="IPR000836">
    <property type="entry name" value="PRTase_dom"/>
</dbReference>
<dbReference type="GO" id="GO:0006168">
    <property type="term" value="P:adenine salvage"/>
    <property type="evidence" value="ECO:0007669"/>
    <property type="project" value="TreeGrafter"/>
</dbReference>
<dbReference type="EC" id="2.4.2.7" evidence="7"/>
<comment type="catalytic activity">
    <reaction evidence="1">
        <text>AMP + diphosphate = 5-phospho-alpha-D-ribose 1-diphosphate + adenine</text>
        <dbReference type="Rhea" id="RHEA:16609"/>
        <dbReference type="ChEBI" id="CHEBI:16708"/>
        <dbReference type="ChEBI" id="CHEBI:33019"/>
        <dbReference type="ChEBI" id="CHEBI:58017"/>
        <dbReference type="ChEBI" id="CHEBI:456215"/>
        <dbReference type="EC" id="2.4.2.7"/>
    </reaction>
</comment>
<dbReference type="Gene3D" id="3.40.50.2020">
    <property type="match status" value="1"/>
</dbReference>
<evidence type="ECO:0000256" key="6">
    <source>
        <dbReference type="ARBA" id="ARBA00011738"/>
    </source>
</evidence>
<comment type="pathway">
    <text evidence="4">Purine metabolism; AMP biosynthesis via salvage pathway; AMP from adenine: step 1/1.</text>
</comment>
<evidence type="ECO:0000256" key="11">
    <source>
        <dbReference type="ARBA" id="ARBA00022726"/>
    </source>
</evidence>
<keyword evidence="10" id="KW-0808">Transferase</keyword>
<dbReference type="GO" id="GO:0016208">
    <property type="term" value="F:AMP binding"/>
    <property type="evidence" value="ECO:0007669"/>
    <property type="project" value="TreeGrafter"/>
</dbReference>
<dbReference type="GO" id="GO:0006166">
    <property type="term" value="P:purine ribonucleoside salvage"/>
    <property type="evidence" value="ECO:0007669"/>
    <property type="project" value="UniProtKB-KW"/>
</dbReference>
<reference evidence="13" key="2">
    <citation type="submission" date="2024-10" db="UniProtKB">
        <authorList>
            <consortium name="EnsemblProtists"/>
        </authorList>
    </citation>
    <scope>IDENTIFICATION</scope>
</reference>
<dbReference type="Pfam" id="PF00156">
    <property type="entry name" value="Pribosyltran"/>
    <property type="match status" value="1"/>
</dbReference>
<dbReference type="STRING" id="2903.R1EJB4"/>
<keyword evidence="8" id="KW-0963">Cytoplasm</keyword>
<evidence type="ECO:0000313" key="13">
    <source>
        <dbReference type="EnsemblProtists" id="EOD20959"/>
    </source>
</evidence>
<evidence type="ECO:0000256" key="9">
    <source>
        <dbReference type="ARBA" id="ARBA00022676"/>
    </source>
</evidence>
<dbReference type="CDD" id="cd06223">
    <property type="entry name" value="PRTases_typeI"/>
    <property type="match status" value="1"/>
</dbReference>
<dbReference type="GO" id="GO:0003999">
    <property type="term" value="F:adenine phosphoribosyltransferase activity"/>
    <property type="evidence" value="ECO:0007669"/>
    <property type="project" value="UniProtKB-EC"/>
</dbReference>
<dbReference type="PANTHER" id="PTHR32315:SF3">
    <property type="entry name" value="ADENINE PHOSPHORIBOSYLTRANSFERASE"/>
    <property type="match status" value="1"/>
</dbReference>
<evidence type="ECO:0000256" key="4">
    <source>
        <dbReference type="ARBA" id="ARBA00004659"/>
    </source>
</evidence>
<keyword evidence="9" id="KW-0328">Glycosyltransferase</keyword>
<dbReference type="HOGENOM" id="CLU_063339_3_0_1"/>
<evidence type="ECO:0000256" key="10">
    <source>
        <dbReference type="ARBA" id="ARBA00022679"/>
    </source>
</evidence>
<evidence type="ECO:0000313" key="14">
    <source>
        <dbReference type="Proteomes" id="UP000013827"/>
    </source>
</evidence>
<dbReference type="FunFam" id="3.40.50.2020:FF:000004">
    <property type="entry name" value="Adenine phosphoribosyltransferase"/>
    <property type="match status" value="1"/>
</dbReference>
<dbReference type="NCBIfam" id="NF002636">
    <property type="entry name" value="PRK02304.1-5"/>
    <property type="match status" value="1"/>
</dbReference>
<comment type="subcellular location">
    <subcellularLocation>
        <location evidence="3">Cytoplasm</location>
    </subcellularLocation>
</comment>
<dbReference type="InterPro" id="IPR029057">
    <property type="entry name" value="PRTase-like"/>
</dbReference>
<proteinExistence type="inferred from homology"/>
<dbReference type="AlphaFoldDB" id="A0A0D3JBS4"/>
<feature type="domain" description="Phosphoribosyltransferase" evidence="12">
    <location>
        <begin position="41"/>
        <end position="164"/>
    </location>
</feature>
<evidence type="ECO:0000256" key="5">
    <source>
        <dbReference type="ARBA" id="ARBA00008391"/>
    </source>
</evidence>
<protein>
    <recommendedName>
        <fullName evidence="7">adenine phosphoribosyltransferase</fullName>
        <ecNumber evidence="7">2.4.2.7</ecNumber>
    </recommendedName>
</protein>
<evidence type="ECO:0000259" key="12">
    <source>
        <dbReference type="Pfam" id="PF00156"/>
    </source>
</evidence>
<dbReference type="InterPro" id="IPR050054">
    <property type="entry name" value="UPRTase/APRTase"/>
</dbReference>
<organism evidence="13 14">
    <name type="scientific">Emiliania huxleyi (strain CCMP1516)</name>
    <dbReference type="NCBI Taxonomy" id="280463"/>
    <lineage>
        <taxon>Eukaryota</taxon>
        <taxon>Haptista</taxon>
        <taxon>Haptophyta</taxon>
        <taxon>Prymnesiophyceae</taxon>
        <taxon>Isochrysidales</taxon>
        <taxon>Noelaerhabdaceae</taxon>
        <taxon>Emiliania</taxon>
    </lineage>
</organism>
<evidence type="ECO:0000256" key="8">
    <source>
        <dbReference type="ARBA" id="ARBA00022490"/>
    </source>
</evidence>
<comment type="subunit">
    <text evidence="6">Homodimer.</text>
</comment>
<evidence type="ECO:0000256" key="2">
    <source>
        <dbReference type="ARBA" id="ARBA00003968"/>
    </source>
</evidence>
<evidence type="ECO:0000256" key="7">
    <source>
        <dbReference type="ARBA" id="ARBA00011893"/>
    </source>
</evidence>
<keyword evidence="14" id="KW-1185">Reference proteome</keyword>
<dbReference type="PaxDb" id="2903-EOD20959"/>
<dbReference type="GO" id="GO:0005737">
    <property type="term" value="C:cytoplasm"/>
    <property type="evidence" value="ECO:0007669"/>
    <property type="project" value="UniProtKB-SubCell"/>
</dbReference>
<dbReference type="eggNOG" id="KOG1712">
    <property type="taxonomic scope" value="Eukaryota"/>
</dbReference>
<dbReference type="PANTHER" id="PTHR32315">
    <property type="entry name" value="ADENINE PHOSPHORIBOSYLTRANSFERASE"/>
    <property type="match status" value="1"/>
</dbReference>
<name>A0A0D3JBS4_EMIH1</name>
<keyword evidence="11" id="KW-0660">Purine salvage</keyword>
<dbReference type="EnsemblProtists" id="EOD20959">
    <property type="protein sequence ID" value="EOD20959"/>
    <property type="gene ID" value="EMIHUDRAFT_427230"/>
</dbReference>
<comment type="similarity">
    <text evidence="5">Belongs to the purine/pyrimidine phosphoribosyltransferase family.</text>
</comment>
<dbReference type="GO" id="GO:0044209">
    <property type="term" value="P:AMP salvage"/>
    <property type="evidence" value="ECO:0007669"/>
    <property type="project" value="TreeGrafter"/>
</dbReference>
<dbReference type="KEGG" id="ehx:EMIHUDRAFT_427230"/>
<sequence>MSNDDTLELTIKRLVRPVRGFPNPDFTFGDITPLLADGHAYSAVIDAFVERYKDAGLVAIAAPEARGFFFGCPVAAKLGIGFLPVRKMNQLPGDTHRSPIVAMDYGERCLEVHSDILPGGRTGKVAVIDDILATGGSALACCGILEQLGMHIHEVAAVYDYSAGKSALPGRGLLTDQGYSVFALAKFCDDRVEGKMLWWLERGTDDDVVLSPHIGKMNKQH</sequence>